<dbReference type="Proteomes" id="UP001634007">
    <property type="component" value="Unassembled WGS sequence"/>
</dbReference>
<sequence length="177" mass="19353">MDEKTDQNRARYRADPISSRGGFYGDLAPKPQSSDARYRADPESCSVDAQQDAKSESLATKPASEADAIPPNSDRDRPARLTSKLDSSDEWPDKKRDFVAAAPESGTDAALPISDLEVLEKNVISKAHPSDARLDPHPEPVMAALTSDREPSELHPDSNRNLCKIRLTSDLDSPDAR</sequence>
<feature type="region of interest" description="Disordered" evidence="1">
    <location>
        <begin position="1"/>
        <end position="110"/>
    </location>
</feature>
<accession>A0ABD3LTK2</accession>
<evidence type="ECO:0000313" key="3">
    <source>
        <dbReference type="Proteomes" id="UP001634007"/>
    </source>
</evidence>
<protein>
    <submittedName>
        <fullName evidence="2">Uncharacterized protein</fullName>
    </submittedName>
</protein>
<gene>
    <name evidence="2" type="ORF">ACJRO7_001910</name>
</gene>
<comment type="caution">
    <text evidence="2">The sequence shown here is derived from an EMBL/GenBank/DDBJ whole genome shotgun (WGS) entry which is preliminary data.</text>
</comment>
<feature type="compositionally biased region" description="Basic and acidic residues" evidence="1">
    <location>
        <begin position="128"/>
        <end position="138"/>
    </location>
</feature>
<dbReference type="AlphaFoldDB" id="A0ABD3LTK2"/>
<name>A0ABD3LTK2_EUCGL</name>
<reference evidence="2 3" key="1">
    <citation type="submission" date="2024-11" db="EMBL/GenBank/DDBJ databases">
        <title>Chromosome-level genome assembly of Eucalyptus globulus Labill. provides insights into its genome evolution.</title>
        <authorList>
            <person name="Li X."/>
        </authorList>
    </citation>
    <scope>NUCLEOTIDE SEQUENCE [LARGE SCALE GENOMIC DNA]</scope>
    <source>
        <strain evidence="2">CL2024</strain>
        <tissue evidence="2">Fresh tender leaves</tissue>
    </source>
</reference>
<keyword evidence="3" id="KW-1185">Reference proteome</keyword>
<evidence type="ECO:0000256" key="1">
    <source>
        <dbReference type="SAM" id="MobiDB-lite"/>
    </source>
</evidence>
<proteinExistence type="predicted"/>
<evidence type="ECO:0000313" key="2">
    <source>
        <dbReference type="EMBL" id="KAL3754722.1"/>
    </source>
</evidence>
<organism evidence="2 3">
    <name type="scientific">Eucalyptus globulus</name>
    <name type="common">Tasmanian blue gum</name>
    <dbReference type="NCBI Taxonomy" id="34317"/>
    <lineage>
        <taxon>Eukaryota</taxon>
        <taxon>Viridiplantae</taxon>
        <taxon>Streptophyta</taxon>
        <taxon>Embryophyta</taxon>
        <taxon>Tracheophyta</taxon>
        <taxon>Spermatophyta</taxon>
        <taxon>Magnoliopsida</taxon>
        <taxon>eudicotyledons</taxon>
        <taxon>Gunneridae</taxon>
        <taxon>Pentapetalae</taxon>
        <taxon>rosids</taxon>
        <taxon>malvids</taxon>
        <taxon>Myrtales</taxon>
        <taxon>Myrtaceae</taxon>
        <taxon>Myrtoideae</taxon>
        <taxon>Eucalypteae</taxon>
        <taxon>Eucalyptus</taxon>
    </lineage>
</organism>
<feature type="region of interest" description="Disordered" evidence="1">
    <location>
        <begin position="127"/>
        <end position="177"/>
    </location>
</feature>
<feature type="compositionally biased region" description="Basic and acidic residues" evidence="1">
    <location>
        <begin position="147"/>
        <end position="158"/>
    </location>
</feature>
<feature type="compositionally biased region" description="Basic and acidic residues" evidence="1">
    <location>
        <begin position="1"/>
        <end position="14"/>
    </location>
</feature>
<dbReference type="EMBL" id="JBJKBG010000001">
    <property type="protein sequence ID" value="KAL3754722.1"/>
    <property type="molecule type" value="Genomic_DNA"/>
</dbReference>